<name>A0A3P7LR62_STRVU</name>
<dbReference type="EMBL" id="UYYB01113755">
    <property type="protein sequence ID" value="VDM81612.1"/>
    <property type="molecule type" value="Genomic_DNA"/>
</dbReference>
<gene>
    <name evidence="2" type="ORF">SVUK_LOCUS16610</name>
</gene>
<feature type="compositionally biased region" description="Basic and acidic residues" evidence="1">
    <location>
        <begin position="629"/>
        <end position="646"/>
    </location>
</feature>
<keyword evidence="3" id="KW-1185">Reference proteome</keyword>
<feature type="compositionally biased region" description="Pro residues" evidence="1">
    <location>
        <begin position="238"/>
        <end position="250"/>
    </location>
</feature>
<feature type="compositionally biased region" description="Basic residues" evidence="1">
    <location>
        <begin position="578"/>
        <end position="593"/>
    </location>
</feature>
<feature type="region of interest" description="Disordered" evidence="1">
    <location>
        <begin position="444"/>
        <end position="484"/>
    </location>
</feature>
<organism evidence="2 3">
    <name type="scientific">Strongylus vulgaris</name>
    <name type="common">Blood worm</name>
    <dbReference type="NCBI Taxonomy" id="40348"/>
    <lineage>
        <taxon>Eukaryota</taxon>
        <taxon>Metazoa</taxon>
        <taxon>Ecdysozoa</taxon>
        <taxon>Nematoda</taxon>
        <taxon>Chromadorea</taxon>
        <taxon>Rhabditida</taxon>
        <taxon>Rhabditina</taxon>
        <taxon>Rhabditomorpha</taxon>
        <taxon>Strongyloidea</taxon>
        <taxon>Strongylidae</taxon>
        <taxon>Strongylus</taxon>
    </lineage>
</organism>
<feature type="region of interest" description="Disordered" evidence="1">
    <location>
        <begin position="178"/>
        <end position="307"/>
    </location>
</feature>
<protein>
    <submittedName>
        <fullName evidence="2">Uncharacterized protein</fullName>
    </submittedName>
</protein>
<dbReference type="OrthoDB" id="5872327at2759"/>
<evidence type="ECO:0000313" key="2">
    <source>
        <dbReference type="EMBL" id="VDM81612.1"/>
    </source>
</evidence>
<dbReference type="Proteomes" id="UP000270094">
    <property type="component" value="Unassembled WGS sequence"/>
</dbReference>
<evidence type="ECO:0000256" key="1">
    <source>
        <dbReference type="SAM" id="MobiDB-lite"/>
    </source>
</evidence>
<feature type="region of interest" description="Disordered" evidence="1">
    <location>
        <begin position="540"/>
        <end position="665"/>
    </location>
</feature>
<proteinExistence type="predicted"/>
<feature type="compositionally biased region" description="Basic residues" evidence="1">
    <location>
        <begin position="550"/>
        <end position="559"/>
    </location>
</feature>
<feature type="compositionally biased region" description="Polar residues" evidence="1">
    <location>
        <begin position="225"/>
        <end position="235"/>
    </location>
</feature>
<dbReference type="AlphaFoldDB" id="A0A3P7LR62"/>
<feature type="compositionally biased region" description="Low complexity" evidence="1">
    <location>
        <begin position="251"/>
        <end position="265"/>
    </location>
</feature>
<evidence type="ECO:0000313" key="3">
    <source>
        <dbReference type="Proteomes" id="UP000270094"/>
    </source>
</evidence>
<sequence length="665" mass="72939">MSSFTGFHLFECRGCEQKFATPFMASFHIKEGRCKREEGELSEDGGPPLKAVDLDTVEFASFCHLQNAITKCIELMLYELNLGEVDLMDALRTNPLIPKYPAPPDPVISVESEMQTSPPVDPSFPKFETSVGVAQPEAEAVPIPPPEPHAAEESSSDMSLASTTDSAARISDLADGCSFISDDEDEEPTKQPQVNSIEVNDGLSTISNSPSNSPPLQSPPLSNSELQNRPASNDSPEGPLPPPPPPPILPPSTSTSSIPSLMSLSNLDYDMPPRRDIRQQIIITPERPPAPAPPPTDYAEADSSSTIPAQQPFFFQAPPLKSKRTISNPNLNSLNDPVYPVLNPVYSAGVQVFPGLHQGVSGYPSEKPSTGEMPPTLQSCFYGAGPSALGEVSSSTNFIPYQGDSRLSDMPGFSQYDNSLPPPLRVESPVHGHLPQDFAAAESSSIMEPPENLLPARPLGESDFLLDGRPLDNDDIGPSVPNRLIRPHQINSEEWVECEQRIDMKYSGKILPRPIGKSSRNNCSGSQVHSYGIKVVKSFDPHLGTTIPPKRQKRRRGRSLSRDRRTQGRSKTTGPRSRVSRSRSPRTYHRRQRSPSDSPTRRSDSVDKRRRSGSKRTFNIFRELSTSEDVARRDSERSRSRSRSRESSSLSSAGELTDLEVLDEE</sequence>
<reference evidence="2 3" key="1">
    <citation type="submission" date="2018-11" db="EMBL/GenBank/DDBJ databases">
        <authorList>
            <consortium name="Pathogen Informatics"/>
        </authorList>
    </citation>
    <scope>NUCLEOTIDE SEQUENCE [LARGE SCALE GENOMIC DNA]</scope>
</reference>
<feature type="compositionally biased region" description="Pro residues" evidence="1">
    <location>
        <begin position="286"/>
        <end position="296"/>
    </location>
</feature>
<feature type="region of interest" description="Disordered" evidence="1">
    <location>
        <begin position="112"/>
        <end position="165"/>
    </location>
</feature>
<accession>A0A3P7LR62</accession>
<feature type="compositionally biased region" description="Polar residues" evidence="1">
    <location>
        <begin position="156"/>
        <end position="165"/>
    </location>
</feature>